<proteinExistence type="predicted"/>
<dbReference type="EMBL" id="GBXM01038673">
    <property type="protein sequence ID" value="JAH69904.1"/>
    <property type="molecule type" value="Transcribed_RNA"/>
</dbReference>
<accession>A0A0E9UVK0</accession>
<reference evidence="1" key="1">
    <citation type="submission" date="2014-11" db="EMBL/GenBank/DDBJ databases">
        <authorList>
            <person name="Amaro Gonzalez C."/>
        </authorList>
    </citation>
    <scope>NUCLEOTIDE SEQUENCE</scope>
</reference>
<name>A0A0E9UVK0_ANGAN</name>
<organism evidence="1">
    <name type="scientific">Anguilla anguilla</name>
    <name type="common">European freshwater eel</name>
    <name type="synonym">Muraena anguilla</name>
    <dbReference type="NCBI Taxonomy" id="7936"/>
    <lineage>
        <taxon>Eukaryota</taxon>
        <taxon>Metazoa</taxon>
        <taxon>Chordata</taxon>
        <taxon>Craniata</taxon>
        <taxon>Vertebrata</taxon>
        <taxon>Euteleostomi</taxon>
        <taxon>Actinopterygii</taxon>
        <taxon>Neopterygii</taxon>
        <taxon>Teleostei</taxon>
        <taxon>Anguilliformes</taxon>
        <taxon>Anguillidae</taxon>
        <taxon>Anguilla</taxon>
    </lineage>
</organism>
<evidence type="ECO:0000313" key="1">
    <source>
        <dbReference type="EMBL" id="JAH69904.1"/>
    </source>
</evidence>
<sequence>MSFLYKYSHKMNDFSLQYILSAPGM</sequence>
<reference evidence="1" key="2">
    <citation type="journal article" date="2015" name="Fish Shellfish Immunol.">
        <title>Early steps in the European eel (Anguilla anguilla)-Vibrio vulnificus interaction in the gills: Role of the RtxA13 toxin.</title>
        <authorList>
            <person name="Callol A."/>
            <person name="Pajuelo D."/>
            <person name="Ebbesson L."/>
            <person name="Teles M."/>
            <person name="MacKenzie S."/>
            <person name="Amaro C."/>
        </authorList>
    </citation>
    <scope>NUCLEOTIDE SEQUENCE</scope>
</reference>
<protein>
    <submittedName>
        <fullName evidence="1">Uncharacterized protein</fullName>
    </submittedName>
</protein>
<dbReference type="AlphaFoldDB" id="A0A0E9UVK0"/>